<protein>
    <submittedName>
        <fullName evidence="1">Uncharacterized protein</fullName>
    </submittedName>
</protein>
<dbReference type="EMBL" id="CM037153">
    <property type="protein sequence ID" value="KAH7859190.1"/>
    <property type="molecule type" value="Genomic_DNA"/>
</dbReference>
<organism evidence="1 2">
    <name type="scientific">Vaccinium darrowii</name>
    <dbReference type="NCBI Taxonomy" id="229202"/>
    <lineage>
        <taxon>Eukaryota</taxon>
        <taxon>Viridiplantae</taxon>
        <taxon>Streptophyta</taxon>
        <taxon>Embryophyta</taxon>
        <taxon>Tracheophyta</taxon>
        <taxon>Spermatophyta</taxon>
        <taxon>Magnoliopsida</taxon>
        <taxon>eudicotyledons</taxon>
        <taxon>Gunneridae</taxon>
        <taxon>Pentapetalae</taxon>
        <taxon>asterids</taxon>
        <taxon>Ericales</taxon>
        <taxon>Ericaceae</taxon>
        <taxon>Vaccinioideae</taxon>
        <taxon>Vaccinieae</taxon>
        <taxon>Vaccinium</taxon>
    </lineage>
</organism>
<reference evidence="1 2" key="1">
    <citation type="journal article" date="2021" name="Hortic Res">
        <title>High-quality reference genome and annotation aids understanding of berry development for evergreen blueberry (Vaccinium darrowii).</title>
        <authorList>
            <person name="Yu J."/>
            <person name="Hulse-Kemp A.M."/>
            <person name="Babiker E."/>
            <person name="Staton M."/>
        </authorList>
    </citation>
    <scope>NUCLEOTIDE SEQUENCE [LARGE SCALE GENOMIC DNA]</scope>
    <source>
        <strain evidence="2">cv. NJ 8807/NJ 8810</strain>
        <tissue evidence="1">Young leaf</tissue>
    </source>
</reference>
<accession>A0ACB7Z020</accession>
<dbReference type="Proteomes" id="UP000828048">
    <property type="component" value="Chromosome 3"/>
</dbReference>
<sequence length="170" mass="19393">MVEDTEQIRKGVLEYYKKLYVEDWETRLMFMEREGNAIPKEMAAQLIEDFSESEVWERCGPPPPYPRLKIPGLNVPILPGASFGYILEVEASLLSMNSLGAAPIFATWVVFKSQKIKEKEMKHESVNTDPNSDKCKLLDWIGTGEVVAEWHWSSTDPNALVHHLLSDLTQ</sequence>
<proteinExistence type="predicted"/>
<name>A0ACB7Z020_9ERIC</name>
<evidence type="ECO:0000313" key="1">
    <source>
        <dbReference type="EMBL" id="KAH7859190.1"/>
    </source>
</evidence>
<gene>
    <name evidence="1" type="ORF">Vadar_032821</name>
</gene>
<keyword evidence="2" id="KW-1185">Reference proteome</keyword>
<comment type="caution">
    <text evidence="1">The sequence shown here is derived from an EMBL/GenBank/DDBJ whole genome shotgun (WGS) entry which is preliminary data.</text>
</comment>
<evidence type="ECO:0000313" key="2">
    <source>
        <dbReference type="Proteomes" id="UP000828048"/>
    </source>
</evidence>